<evidence type="ECO:0000256" key="1">
    <source>
        <dbReference type="ARBA" id="ARBA00001623"/>
    </source>
</evidence>
<organism evidence="11 12">
    <name type="scientific">Coemansia asiatica</name>
    <dbReference type="NCBI Taxonomy" id="1052880"/>
    <lineage>
        <taxon>Eukaryota</taxon>
        <taxon>Fungi</taxon>
        <taxon>Fungi incertae sedis</taxon>
        <taxon>Zoopagomycota</taxon>
        <taxon>Kickxellomycotina</taxon>
        <taxon>Kickxellomycetes</taxon>
        <taxon>Kickxellales</taxon>
        <taxon>Kickxellaceae</taxon>
        <taxon>Coemansia</taxon>
    </lineage>
</organism>
<reference evidence="11" key="1">
    <citation type="submission" date="2022-07" db="EMBL/GenBank/DDBJ databases">
        <title>Phylogenomic reconstructions and comparative analyses of Kickxellomycotina fungi.</title>
        <authorList>
            <person name="Reynolds N.K."/>
            <person name="Stajich J.E."/>
            <person name="Barry K."/>
            <person name="Grigoriev I.V."/>
            <person name="Crous P."/>
            <person name="Smith M.E."/>
        </authorList>
    </citation>
    <scope>NUCLEOTIDE SEQUENCE</scope>
    <source>
        <strain evidence="11">NBRC 105413</strain>
    </source>
</reference>
<evidence type="ECO:0000313" key="12">
    <source>
        <dbReference type="Proteomes" id="UP001145021"/>
    </source>
</evidence>
<accession>A0A9W7XG77</accession>
<dbReference type="AlphaFoldDB" id="A0A9W7XG77"/>
<comment type="similarity">
    <text evidence="4">Belongs to the metallo-beta-lactamase superfamily. Glyoxalase II family.</text>
</comment>
<name>A0A9W7XG77_9FUNG</name>
<dbReference type="GO" id="GO:0004416">
    <property type="term" value="F:hydroxyacylglutathione hydrolase activity"/>
    <property type="evidence" value="ECO:0007669"/>
    <property type="project" value="UniProtKB-EC"/>
</dbReference>
<evidence type="ECO:0000256" key="9">
    <source>
        <dbReference type="ARBA" id="ARBA00031044"/>
    </source>
</evidence>
<keyword evidence="7 11" id="KW-0378">Hydrolase</keyword>
<dbReference type="SMART" id="SM00849">
    <property type="entry name" value="Lactamase_B"/>
    <property type="match status" value="1"/>
</dbReference>
<proteinExistence type="inferred from homology"/>
<dbReference type="EMBL" id="JANBOH010000447">
    <property type="protein sequence ID" value="KAJ1642224.1"/>
    <property type="molecule type" value="Genomic_DNA"/>
</dbReference>
<comment type="catalytic activity">
    <reaction evidence="1">
        <text>an S-(2-hydroxyacyl)glutathione + H2O = a 2-hydroxy carboxylate + glutathione + H(+)</text>
        <dbReference type="Rhea" id="RHEA:21864"/>
        <dbReference type="ChEBI" id="CHEBI:15377"/>
        <dbReference type="ChEBI" id="CHEBI:15378"/>
        <dbReference type="ChEBI" id="CHEBI:57925"/>
        <dbReference type="ChEBI" id="CHEBI:58896"/>
        <dbReference type="ChEBI" id="CHEBI:71261"/>
        <dbReference type="EC" id="3.1.2.6"/>
    </reaction>
</comment>
<dbReference type="InterPro" id="IPR036866">
    <property type="entry name" value="RibonucZ/Hydroxyglut_hydro"/>
</dbReference>
<evidence type="ECO:0000259" key="10">
    <source>
        <dbReference type="SMART" id="SM00849"/>
    </source>
</evidence>
<comment type="pathway">
    <text evidence="3">Secondary metabolite metabolism; methylglyoxal degradation; (R)-lactate from methylglyoxal: step 2/2.</text>
</comment>
<dbReference type="HAMAP" id="MF_01374">
    <property type="entry name" value="Glyoxalase_2"/>
    <property type="match status" value="1"/>
</dbReference>
<evidence type="ECO:0000256" key="7">
    <source>
        <dbReference type="ARBA" id="ARBA00022801"/>
    </source>
</evidence>
<dbReference type="GO" id="GO:0046872">
    <property type="term" value="F:metal ion binding"/>
    <property type="evidence" value="ECO:0007669"/>
    <property type="project" value="UniProtKB-KW"/>
</dbReference>
<dbReference type="Pfam" id="PF16123">
    <property type="entry name" value="HAGH_C"/>
    <property type="match status" value="1"/>
</dbReference>
<dbReference type="Gene3D" id="3.60.15.10">
    <property type="entry name" value="Ribonuclease Z/Hydroxyacylglutathione hydrolase-like"/>
    <property type="match status" value="1"/>
</dbReference>
<dbReference type="CDD" id="cd07723">
    <property type="entry name" value="hydroxyacylglutathione_hydrolase_MBL-fold"/>
    <property type="match status" value="1"/>
</dbReference>
<dbReference type="PANTHER" id="PTHR11935:SF94">
    <property type="entry name" value="TENZING NORGAY, ISOFORM C"/>
    <property type="match status" value="1"/>
</dbReference>
<dbReference type="PANTHER" id="PTHR11935">
    <property type="entry name" value="BETA LACTAMASE DOMAIN"/>
    <property type="match status" value="1"/>
</dbReference>
<dbReference type="GO" id="GO:0019243">
    <property type="term" value="P:methylglyoxal catabolic process to D-lactate via S-lactoyl-glutathione"/>
    <property type="evidence" value="ECO:0007669"/>
    <property type="project" value="InterPro"/>
</dbReference>
<keyword evidence="8" id="KW-0862">Zinc</keyword>
<evidence type="ECO:0000256" key="3">
    <source>
        <dbReference type="ARBA" id="ARBA00004963"/>
    </source>
</evidence>
<dbReference type="SUPFAM" id="SSF56281">
    <property type="entry name" value="Metallo-hydrolase/oxidoreductase"/>
    <property type="match status" value="1"/>
</dbReference>
<dbReference type="Pfam" id="PF00753">
    <property type="entry name" value="Lactamase_B"/>
    <property type="match status" value="1"/>
</dbReference>
<evidence type="ECO:0000256" key="2">
    <source>
        <dbReference type="ARBA" id="ARBA00001947"/>
    </source>
</evidence>
<comment type="cofactor">
    <cofactor evidence="2">
        <name>Zn(2+)</name>
        <dbReference type="ChEBI" id="CHEBI:29105"/>
    </cofactor>
</comment>
<comment type="caution">
    <text evidence="11">The sequence shown here is derived from an EMBL/GenBank/DDBJ whole genome shotgun (WGS) entry which is preliminary data.</text>
</comment>
<sequence length="248" mass="27145">MKVIPVPCLSDNYAYVLIDEKAQQVSVVDPVDADKVLEVVKQTNLAFKSVLTTHHHADHSGGNAKITSAVPELAVYGGDSRVPAMTQQLHDNDTFTLGSLSIRAIKTFGHTTSSICYYIEDGDDRVAFTGDTLFVGGCGRLFEGSPQDMYESLNVKLAALPGDTKVYAGHEYTRSNFKFALTVDGDNQALRDKVERCTDAQCTMPNTIAEELATNPFMRVHQPGLQKITGTTDPVQVLAVIRQMKDQF</sequence>
<keyword evidence="12" id="KW-1185">Reference proteome</keyword>
<evidence type="ECO:0000256" key="4">
    <source>
        <dbReference type="ARBA" id="ARBA00006759"/>
    </source>
</evidence>
<dbReference type="InterPro" id="IPR001279">
    <property type="entry name" value="Metallo-B-lactamas"/>
</dbReference>
<feature type="domain" description="Metallo-beta-lactamase" evidence="10">
    <location>
        <begin position="11"/>
        <end position="170"/>
    </location>
</feature>
<evidence type="ECO:0000256" key="6">
    <source>
        <dbReference type="ARBA" id="ARBA00022723"/>
    </source>
</evidence>
<dbReference type="InterPro" id="IPR035680">
    <property type="entry name" value="Clx_II_MBL"/>
</dbReference>
<dbReference type="EC" id="3.1.2.6" evidence="5"/>
<protein>
    <recommendedName>
        <fullName evidence="5">hydroxyacylglutathione hydrolase</fullName>
        <ecNumber evidence="5">3.1.2.6</ecNumber>
    </recommendedName>
    <alternativeName>
        <fullName evidence="9">Glyoxalase II</fullName>
    </alternativeName>
</protein>
<dbReference type="Proteomes" id="UP001145021">
    <property type="component" value="Unassembled WGS sequence"/>
</dbReference>
<dbReference type="PIRSF" id="PIRSF005457">
    <property type="entry name" value="Glx"/>
    <property type="match status" value="1"/>
</dbReference>
<evidence type="ECO:0000256" key="8">
    <source>
        <dbReference type="ARBA" id="ARBA00022833"/>
    </source>
</evidence>
<dbReference type="InterPro" id="IPR017782">
    <property type="entry name" value="Hydroxyacylglutathione_Hdrlase"/>
</dbReference>
<dbReference type="NCBIfam" id="TIGR03413">
    <property type="entry name" value="GSH_gloB"/>
    <property type="match status" value="1"/>
</dbReference>
<dbReference type="InterPro" id="IPR032282">
    <property type="entry name" value="HAGH_C"/>
</dbReference>
<evidence type="ECO:0000313" key="11">
    <source>
        <dbReference type="EMBL" id="KAJ1642224.1"/>
    </source>
</evidence>
<evidence type="ECO:0000256" key="5">
    <source>
        <dbReference type="ARBA" id="ARBA00011917"/>
    </source>
</evidence>
<keyword evidence="6" id="KW-0479">Metal-binding</keyword>
<gene>
    <name evidence="11" type="primary">GLO2</name>
    <name evidence="11" type="ORF">LPJ64_005906</name>
</gene>